<keyword evidence="4" id="KW-0874">Quinone</keyword>
<dbReference type="InterPro" id="IPR015904">
    <property type="entry name" value="Sulphide_quinone_reductase"/>
</dbReference>
<dbReference type="EMBL" id="MVBO01000105">
    <property type="protein sequence ID" value="OZJ03087.1"/>
    <property type="molecule type" value="Genomic_DNA"/>
</dbReference>
<sequence length="435" mass="47298">MHRHTVSLARSVRGLATQAPTKQYKVVVVGGGPGGLSVSSTLSEQLGHRNVAVIEPSAVHYYQPMWTYVGGGLKSLADSARPMADVMPNKVDWVRAKVTQVQPEQNTVTLSDGTSVGYEYLVVAAGIQINWDKIKGLKEALGKNGVSSNYSADTVEKTWRFIQNVKGGNAIFTFPGTPVKCPGAPVKIVYLAEEAFRDNGVRDKVNVMYNSALPKIFGVDHYGKELQKIADARNITTNFQHELVEVRGDDKKAFFKTPDAGIKEFDYEFLHVAPPQGPPAFIKESGLGDAAGWVDVSKETLRHNKYPNIYALGDSSSAPTSKTAAAITVESAVVKHNLAADLAGKPLSAEQAAKYDGYTSCPLIVGKNKLILAEFSGYTGKPMETFPVDQRTQSRVAQYLNKEIIPEIYWNGLLTGAWTGPARFRNIFAAFKAAQ</sequence>
<keyword evidence="3" id="KW-0285">Flavoprotein</keyword>
<dbReference type="Pfam" id="PF07992">
    <property type="entry name" value="Pyr_redox_2"/>
    <property type="match status" value="1"/>
</dbReference>
<dbReference type="FunFam" id="3.50.50.60:FF:000034">
    <property type="entry name" value="sulfide:quinone oxidoreductase, mitochondrial"/>
    <property type="match status" value="1"/>
</dbReference>
<accession>A0A261XXL0</accession>
<dbReference type="Proteomes" id="UP000242875">
    <property type="component" value="Unassembled WGS sequence"/>
</dbReference>
<feature type="domain" description="FAD/NAD(P)-binding" evidence="11">
    <location>
        <begin position="24"/>
        <end position="144"/>
    </location>
</feature>
<dbReference type="InterPro" id="IPR036188">
    <property type="entry name" value="FAD/NAD-bd_sf"/>
</dbReference>
<dbReference type="AlphaFoldDB" id="A0A261XXL0"/>
<keyword evidence="6" id="KW-0809">Transit peptide</keyword>
<evidence type="ECO:0000313" key="12">
    <source>
        <dbReference type="EMBL" id="OZJ03087.1"/>
    </source>
</evidence>
<evidence type="ECO:0000256" key="2">
    <source>
        <dbReference type="ARBA" id="ARBA00004173"/>
    </source>
</evidence>
<keyword evidence="8" id="KW-0496">Mitochondrion</keyword>
<dbReference type="InterPro" id="IPR023753">
    <property type="entry name" value="FAD/NAD-binding_dom"/>
</dbReference>
<keyword evidence="5" id="KW-0274">FAD</keyword>
<protein>
    <recommendedName>
        <fullName evidence="10">Sulfide:quinone oxidoreductase, mitochondrial</fullName>
    </recommendedName>
</protein>
<comment type="similarity">
    <text evidence="9">Belongs to the SQRD family.</text>
</comment>
<evidence type="ECO:0000256" key="1">
    <source>
        <dbReference type="ARBA" id="ARBA00001974"/>
    </source>
</evidence>
<evidence type="ECO:0000256" key="6">
    <source>
        <dbReference type="ARBA" id="ARBA00022946"/>
    </source>
</evidence>
<dbReference type="GO" id="GO:0070221">
    <property type="term" value="P:sulfide oxidation, using sulfide:quinone oxidoreductase"/>
    <property type="evidence" value="ECO:0007669"/>
    <property type="project" value="TreeGrafter"/>
</dbReference>
<dbReference type="GO" id="GO:0046938">
    <property type="term" value="P:phytochelatin biosynthetic process"/>
    <property type="evidence" value="ECO:0007669"/>
    <property type="project" value="EnsemblFungi"/>
</dbReference>
<organism evidence="12 13">
    <name type="scientific">Bifiguratus adelaidae</name>
    <dbReference type="NCBI Taxonomy" id="1938954"/>
    <lineage>
        <taxon>Eukaryota</taxon>
        <taxon>Fungi</taxon>
        <taxon>Fungi incertae sedis</taxon>
        <taxon>Mucoromycota</taxon>
        <taxon>Mucoromycotina</taxon>
        <taxon>Endogonomycetes</taxon>
        <taxon>Endogonales</taxon>
        <taxon>Endogonales incertae sedis</taxon>
        <taxon>Bifiguratus</taxon>
    </lineage>
</organism>
<evidence type="ECO:0000256" key="5">
    <source>
        <dbReference type="ARBA" id="ARBA00022827"/>
    </source>
</evidence>
<dbReference type="GO" id="GO:0005739">
    <property type="term" value="C:mitochondrion"/>
    <property type="evidence" value="ECO:0007669"/>
    <property type="project" value="UniProtKB-SubCell"/>
</dbReference>
<comment type="subcellular location">
    <subcellularLocation>
        <location evidence="2">Mitochondrion</location>
    </subcellularLocation>
</comment>
<proteinExistence type="inferred from homology"/>
<dbReference type="GO" id="GO:0071949">
    <property type="term" value="F:FAD binding"/>
    <property type="evidence" value="ECO:0007669"/>
    <property type="project" value="EnsemblFungi"/>
</dbReference>
<dbReference type="PANTHER" id="PTHR10632">
    <property type="entry name" value="SULFIDE:QUINONE OXIDOREDUCTASE"/>
    <property type="match status" value="1"/>
</dbReference>
<evidence type="ECO:0000313" key="13">
    <source>
        <dbReference type="Proteomes" id="UP000242875"/>
    </source>
</evidence>
<name>A0A261XXL0_9FUNG</name>
<dbReference type="PANTHER" id="PTHR10632:SF2">
    <property type="entry name" value="SULFIDE:QUINONE OXIDOREDUCTASE, MITOCHONDRIAL"/>
    <property type="match status" value="1"/>
</dbReference>
<dbReference type="OrthoDB" id="5376590at2759"/>
<evidence type="ECO:0000256" key="7">
    <source>
        <dbReference type="ARBA" id="ARBA00023002"/>
    </source>
</evidence>
<dbReference type="GO" id="GO:0048038">
    <property type="term" value="F:quinone binding"/>
    <property type="evidence" value="ECO:0007669"/>
    <property type="project" value="UniProtKB-KW"/>
</dbReference>
<reference evidence="12 13" key="1">
    <citation type="journal article" date="2017" name="Mycologia">
        <title>Bifiguratus adelaidae, gen. et sp. nov., a new member of Mucoromycotina in endophytic and soil-dwelling habitats.</title>
        <authorList>
            <person name="Torres-Cruz T.J."/>
            <person name="Billingsley Tobias T.L."/>
            <person name="Almatruk M."/>
            <person name="Hesse C."/>
            <person name="Kuske C.R."/>
            <person name="Desiro A."/>
            <person name="Benucci G.M."/>
            <person name="Bonito G."/>
            <person name="Stajich J.E."/>
            <person name="Dunlap C."/>
            <person name="Arnold A.E."/>
            <person name="Porras-Alfaro A."/>
        </authorList>
    </citation>
    <scope>NUCLEOTIDE SEQUENCE [LARGE SCALE GENOMIC DNA]</scope>
    <source>
        <strain evidence="12 13">AZ0501</strain>
    </source>
</reference>
<evidence type="ECO:0000256" key="8">
    <source>
        <dbReference type="ARBA" id="ARBA00023128"/>
    </source>
</evidence>
<dbReference type="GO" id="GO:0070224">
    <property type="term" value="F:sulfide:quinone oxidoreductase activity"/>
    <property type="evidence" value="ECO:0007669"/>
    <property type="project" value="EnsemblFungi"/>
</dbReference>
<evidence type="ECO:0000256" key="3">
    <source>
        <dbReference type="ARBA" id="ARBA00022630"/>
    </source>
</evidence>
<evidence type="ECO:0000259" key="11">
    <source>
        <dbReference type="Pfam" id="PF07992"/>
    </source>
</evidence>
<gene>
    <name evidence="12" type="ORF">BZG36_03901</name>
</gene>
<evidence type="ECO:0000256" key="9">
    <source>
        <dbReference type="ARBA" id="ARBA00060891"/>
    </source>
</evidence>
<evidence type="ECO:0000256" key="4">
    <source>
        <dbReference type="ARBA" id="ARBA00022719"/>
    </source>
</evidence>
<dbReference type="GO" id="GO:0098849">
    <property type="term" value="P:cellular detoxification of cadmium ion"/>
    <property type="evidence" value="ECO:0007669"/>
    <property type="project" value="EnsemblFungi"/>
</dbReference>
<dbReference type="GO" id="GO:0006750">
    <property type="term" value="P:glutathione biosynthetic process"/>
    <property type="evidence" value="ECO:0007669"/>
    <property type="project" value="EnsemblFungi"/>
</dbReference>
<evidence type="ECO:0000256" key="10">
    <source>
        <dbReference type="ARBA" id="ARBA00070160"/>
    </source>
</evidence>
<comment type="caution">
    <text evidence="12">The sequence shown here is derived from an EMBL/GenBank/DDBJ whole genome shotgun (WGS) entry which is preliminary data.</text>
</comment>
<dbReference type="Gene3D" id="3.50.50.60">
    <property type="entry name" value="FAD/NAD(P)-binding domain"/>
    <property type="match status" value="2"/>
</dbReference>
<keyword evidence="7" id="KW-0560">Oxidoreductase</keyword>
<keyword evidence="13" id="KW-1185">Reference proteome</keyword>
<comment type="cofactor">
    <cofactor evidence="1">
        <name>FAD</name>
        <dbReference type="ChEBI" id="CHEBI:57692"/>
    </cofactor>
</comment>
<dbReference type="SUPFAM" id="SSF51905">
    <property type="entry name" value="FAD/NAD(P)-binding domain"/>
    <property type="match status" value="2"/>
</dbReference>